<accession>A0A518J054</accession>
<dbReference type="AlphaFoldDB" id="A0A518J054"/>
<gene>
    <name evidence="1" type="ORF">Mal33_47490</name>
</gene>
<proteinExistence type="predicted"/>
<dbReference type="EMBL" id="CP036318">
    <property type="protein sequence ID" value="QDV58724.1"/>
    <property type="molecule type" value="Genomic_DNA"/>
</dbReference>
<evidence type="ECO:0000313" key="1">
    <source>
        <dbReference type="EMBL" id="QDV58724.1"/>
    </source>
</evidence>
<organism evidence="1 2">
    <name type="scientific">Rosistilla oblonga</name>
    <dbReference type="NCBI Taxonomy" id="2527990"/>
    <lineage>
        <taxon>Bacteria</taxon>
        <taxon>Pseudomonadati</taxon>
        <taxon>Planctomycetota</taxon>
        <taxon>Planctomycetia</taxon>
        <taxon>Pirellulales</taxon>
        <taxon>Pirellulaceae</taxon>
        <taxon>Rosistilla</taxon>
    </lineage>
</organism>
<sequence>MIDRAWATGLLSQQIWCWGQDVKRPEGNWLLEIGFERTTPPEHRKECSSVYTLAINDRTRITLRGFGIYIGDDLRGGMFIERYGFTPKYSSTSRLDCPPWSTNDLPDFQLPDAPQRDPTAMLLLDLLDWIRQYELEVVKQLGIDYRRNTLIQWNNGKRPFIPAEQMASSWRKLTIAIAANPDAWISLNAGQPCSAGNRAEEGSEQ</sequence>
<dbReference type="RefSeq" id="WP_145289350.1">
    <property type="nucleotide sequence ID" value="NZ_CP036318.1"/>
</dbReference>
<name>A0A518J054_9BACT</name>
<evidence type="ECO:0000313" key="2">
    <source>
        <dbReference type="Proteomes" id="UP000316770"/>
    </source>
</evidence>
<keyword evidence="2" id="KW-1185">Reference proteome</keyword>
<protein>
    <submittedName>
        <fullName evidence="1">Uncharacterized protein</fullName>
    </submittedName>
</protein>
<dbReference type="Proteomes" id="UP000316770">
    <property type="component" value="Chromosome"/>
</dbReference>
<reference evidence="1 2" key="1">
    <citation type="submission" date="2019-02" db="EMBL/GenBank/DDBJ databases">
        <title>Deep-cultivation of Planctomycetes and their phenomic and genomic characterization uncovers novel biology.</title>
        <authorList>
            <person name="Wiegand S."/>
            <person name="Jogler M."/>
            <person name="Boedeker C."/>
            <person name="Pinto D."/>
            <person name="Vollmers J."/>
            <person name="Rivas-Marin E."/>
            <person name="Kohn T."/>
            <person name="Peeters S.H."/>
            <person name="Heuer A."/>
            <person name="Rast P."/>
            <person name="Oberbeckmann S."/>
            <person name="Bunk B."/>
            <person name="Jeske O."/>
            <person name="Meyerdierks A."/>
            <person name="Storesund J.E."/>
            <person name="Kallscheuer N."/>
            <person name="Luecker S."/>
            <person name="Lage O.M."/>
            <person name="Pohl T."/>
            <person name="Merkel B.J."/>
            <person name="Hornburger P."/>
            <person name="Mueller R.-W."/>
            <person name="Bruemmer F."/>
            <person name="Labrenz M."/>
            <person name="Spormann A.M."/>
            <person name="Op den Camp H."/>
            <person name="Overmann J."/>
            <person name="Amann R."/>
            <person name="Jetten M.S.M."/>
            <person name="Mascher T."/>
            <person name="Medema M.H."/>
            <person name="Devos D.P."/>
            <person name="Kaster A.-K."/>
            <person name="Ovreas L."/>
            <person name="Rohde M."/>
            <person name="Galperin M.Y."/>
            <person name="Jogler C."/>
        </authorList>
    </citation>
    <scope>NUCLEOTIDE SEQUENCE [LARGE SCALE GENOMIC DNA]</scope>
    <source>
        <strain evidence="1 2">Mal33</strain>
    </source>
</reference>